<protein>
    <submittedName>
        <fullName evidence="2">Uncharacterized protein</fullName>
    </submittedName>
</protein>
<name>A0A8S4A0S5_9EUPU</name>
<evidence type="ECO:0000313" key="3">
    <source>
        <dbReference type="Proteomes" id="UP000678393"/>
    </source>
</evidence>
<feature type="chain" id="PRO_5035859437" evidence="1">
    <location>
        <begin position="29"/>
        <end position="217"/>
    </location>
</feature>
<evidence type="ECO:0000256" key="1">
    <source>
        <dbReference type="SAM" id="SignalP"/>
    </source>
</evidence>
<dbReference type="PANTHER" id="PTHR39297:SF1">
    <property type="entry name" value="CUB DOMAIN-CONTAINING PROTEIN"/>
    <property type="match status" value="1"/>
</dbReference>
<sequence>MDKHSLGHLGLCVIDLVLLMSLAKGTWSECAENRAESYVAVSEASYDRNYSSITSEGKQPLGFHKAIWHFNQPDTTPCISITGANSRRLEIMFESVPPSRLCMKLTGAPLQCSDSGTGQLYLCPRATEKTVYVEFTCDSQCSENDVQFWYRLVLGAAPDEDPEDHWCQQRNREYPENLKQLPPGVPINTHTEKPGDMACNHAVSLSLMLIIILFHFC</sequence>
<keyword evidence="1" id="KW-0732">Signal</keyword>
<organism evidence="2 3">
    <name type="scientific">Candidula unifasciata</name>
    <dbReference type="NCBI Taxonomy" id="100452"/>
    <lineage>
        <taxon>Eukaryota</taxon>
        <taxon>Metazoa</taxon>
        <taxon>Spiralia</taxon>
        <taxon>Lophotrochozoa</taxon>
        <taxon>Mollusca</taxon>
        <taxon>Gastropoda</taxon>
        <taxon>Heterobranchia</taxon>
        <taxon>Euthyneura</taxon>
        <taxon>Panpulmonata</taxon>
        <taxon>Eupulmonata</taxon>
        <taxon>Stylommatophora</taxon>
        <taxon>Helicina</taxon>
        <taxon>Helicoidea</taxon>
        <taxon>Geomitridae</taxon>
        <taxon>Candidula</taxon>
    </lineage>
</organism>
<accession>A0A8S4A0S5</accession>
<evidence type="ECO:0000313" key="2">
    <source>
        <dbReference type="EMBL" id="CAG5134894.1"/>
    </source>
</evidence>
<gene>
    <name evidence="2" type="ORF">CUNI_LOCUS20452</name>
</gene>
<feature type="signal peptide" evidence="1">
    <location>
        <begin position="1"/>
        <end position="28"/>
    </location>
</feature>
<comment type="caution">
    <text evidence="2">The sequence shown here is derived from an EMBL/GenBank/DDBJ whole genome shotgun (WGS) entry which is preliminary data.</text>
</comment>
<dbReference type="Proteomes" id="UP000678393">
    <property type="component" value="Unassembled WGS sequence"/>
</dbReference>
<dbReference type="AlphaFoldDB" id="A0A8S4A0S5"/>
<proteinExistence type="predicted"/>
<dbReference type="OrthoDB" id="10054965at2759"/>
<dbReference type="PANTHER" id="PTHR39297">
    <property type="entry name" value="CUB DOMAIN-CONTAINING PROTEIN"/>
    <property type="match status" value="1"/>
</dbReference>
<reference evidence="2" key="1">
    <citation type="submission" date="2021-04" db="EMBL/GenBank/DDBJ databases">
        <authorList>
            <consortium name="Molecular Ecology Group"/>
        </authorList>
    </citation>
    <scope>NUCLEOTIDE SEQUENCE</scope>
</reference>
<dbReference type="EMBL" id="CAJHNH020007723">
    <property type="protein sequence ID" value="CAG5134894.1"/>
    <property type="molecule type" value="Genomic_DNA"/>
</dbReference>
<keyword evidence="3" id="KW-1185">Reference proteome</keyword>